<protein>
    <submittedName>
        <fullName evidence="1">Uncharacterized protein</fullName>
    </submittedName>
</protein>
<dbReference type="EMBL" id="CP062310">
    <property type="protein sequence ID" value="QOJ78362.1"/>
    <property type="molecule type" value="Genomic_DNA"/>
</dbReference>
<dbReference type="RefSeq" id="WP_192818334.1">
    <property type="nucleotide sequence ID" value="NZ_CP062310.1"/>
</dbReference>
<name>A0A7L9FGB6_9CREN</name>
<proteinExistence type="predicted"/>
<dbReference type="KEGG" id="thel:IG193_06285"/>
<reference evidence="1 2" key="1">
    <citation type="submission" date="2020-10" db="EMBL/GenBank/DDBJ databases">
        <title>Thermofilum lucidum 3507LT sp. nov. a novel member of Thermofilaceae family isolated from Chile hot spring, and proposal of description order Thermofilales.</title>
        <authorList>
            <person name="Zayulina K.S."/>
            <person name="Elcheninov A.G."/>
            <person name="Toshchakov S.V."/>
            <person name="Kublanov I.V."/>
        </authorList>
    </citation>
    <scope>NUCLEOTIDE SEQUENCE [LARGE SCALE GENOMIC DNA]</scope>
    <source>
        <strain evidence="1 2">3507LT</strain>
    </source>
</reference>
<gene>
    <name evidence="1" type="ORF">IG193_06285</name>
</gene>
<evidence type="ECO:0000313" key="1">
    <source>
        <dbReference type="EMBL" id="QOJ78362.1"/>
    </source>
</evidence>
<dbReference type="AlphaFoldDB" id="A0A7L9FGB6"/>
<accession>A0A7L9FGB6</accession>
<keyword evidence="2" id="KW-1185">Reference proteome</keyword>
<dbReference type="Proteomes" id="UP000594121">
    <property type="component" value="Chromosome"/>
</dbReference>
<dbReference type="GeneID" id="59149487"/>
<dbReference type="InParanoid" id="A0A7L9FGB6"/>
<sequence length="126" mass="14538">MTAKLIRLKRLIDLIHVLNVSQIPLVHHYQLNSTHVYFVPVTLGGEPSVIYYYETAQPLQGGYILFNNFTGEVLVSNAWASDSKYSIIPIIEVEHQSFFSEKELLSEIIRHRRLNKKEKLESAVIK</sequence>
<organism evidence="1 2">
    <name type="scientific">Infirmifilum lucidum</name>
    <dbReference type="NCBI Taxonomy" id="2776706"/>
    <lineage>
        <taxon>Archaea</taxon>
        <taxon>Thermoproteota</taxon>
        <taxon>Thermoprotei</taxon>
        <taxon>Thermofilales</taxon>
        <taxon>Thermofilaceae</taxon>
        <taxon>Infirmifilum</taxon>
    </lineage>
</organism>
<evidence type="ECO:0000313" key="2">
    <source>
        <dbReference type="Proteomes" id="UP000594121"/>
    </source>
</evidence>